<feature type="region of interest" description="Disordered" evidence="1">
    <location>
        <begin position="1"/>
        <end position="71"/>
    </location>
</feature>
<evidence type="ECO:0000313" key="3">
    <source>
        <dbReference type="Proteomes" id="UP000285146"/>
    </source>
</evidence>
<evidence type="ECO:0000313" key="2">
    <source>
        <dbReference type="EMBL" id="ROW11779.1"/>
    </source>
</evidence>
<protein>
    <submittedName>
        <fullName evidence="2">Uncharacterized protein</fullName>
    </submittedName>
</protein>
<feature type="region of interest" description="Disordered" evidence="1">
    <location>
        <begin position="237"/>
        <end position="280"/>
    </location>
</feature>
<comment type="caution">
    <text evidence="2">The sequence shown here is derived from an EMBL/GenBank/DDBJ whole genome shotgun (WGS) entry which is preliminary data.</text>
</comment>
<feature type="compositionally biased region" description="Polar residues" evidence="1">
    <location>
        <begin position="241"/>
        <end position="250"/>
    </location>
</feature>
<dbReference type="OrthoDB" id="5242317at2759"/>
<organism evidence="2 3">
    <name type="scientific">Cytospora leucostoma</name>
    <dbReference type="NCBI Taxonomy" id="1230097"/>
    <lineage>
        <taxon>Eukaryota</taxon>
        <taxon>Fungi</taxon>
        <taxon>Dikarya</taxon>
        <taxon>Ascomycota</taxon>
        <taxon>Pezizomycotina</taxon>
        <taxon>Sordariomycetes</taxon>
        <taxon>Sordariomycetidae</taxon>
        <taxon>Diaporthales</taxon>
        <taxon>Cytosporaceae</taxon>
        <taxon>Cytospora</taxon>
    </lineage>
</organism>
<sequence>MDPFNPSQDDQMDYDYEAYDVDTGASQASDQPQDHTVDTHQQQGQRPSSIASYHPPQLSMMDPRIPSSRHNFNAQDHSVGYDGHHGHHGYSTSFEAQQVLSQGRRQHMVGTSQGQAQNQIPTAYSGYYQFQQPMVPLPLHQGSWHNSIAPAPLLGSNDHQGHSTGFVASQTSNGSQYHTQKQQGQWLTVTENTGPPPNESIGFPNNSFPPDNTNSIAAFAQNTAVNSFGGQPYSPLPIANMANNADLDSSTPPPAAPVQDAQPPAPQGPQAGAPSAPAAQAATFSFEIRGSADRHPYTVQLSRPARFEDLALIDPDDRAYIHENTKTNEKQKGNPQLKKWYKEICPAYWSDIISTCASDIPPSMVGDVHKQLCASKFGIKDPWSGHALFKKVWNSSRKDNNQGYNILRLKAWMYGDEETTHQTWRETLRSKGDEKDRVVPWVPREVILAVWVLMKEGKAQDPTSHSMVKKREELQACKLMYLVSNQESVQADPYWQGFEDELALDPQQKHLYAKTIADKDAYIAMLEGLLEANGIAFPRRQDA</sequence>
<accession>A0A423X767</accession>
<keyword evidence="3" id="KW-1185">Reference proteome</keyword>
<feature type="compositionally biased region" description="Polar residues" evidence="1">
    <location>
        <begin position="39"/>
        <end position="51"/>
    </location>
</feature>
<dbReference type="Proteomes" id="UP000285146">
    <property type="component" value="Unassembled WGS sequence"/>
</dbReference>
<proteinExistence type="predicted"/>
<name>A0A423X767_9PEZI</name>
<feature type="compositionally biased region" description="Low complexity" evidence="1">
    <location>
        <begin position="257"/>
        <end position="280"/>
    </location>
</feature>
<dbReference type="InParanoid" id="A0A423X767"/>
<gene>
    <name evidence="2" type="ORF">VPNG_04937</name>
</gene>
<feature type="compositionally biased region" description="Acidic residues" evidence="1">
    <location>
        <begin position="10"/>
        <end position="20"/>
    </location>
</feature>
<dbReference type="AlphaFoldDB" id="A0A423X767"/>
<evidence type="ECO:0000256" key="1">
    <source>
        <dbReference type="SAM" id="MobiDB-lite"/>
    </source>
</evidence>
<dbReference type="EMBL" id="LKEB01000025">
    <property type="protein sequence ID" value="ROW11779.1"/>
    <property type="molecule type" value="Genomic_DNA"/>
</dbReference>
<reference evidence="2 3" key="1">
    <citation type="submission" date="2015-09" db="EMBL/GenBank/DDBJ databases">
        <title>Host preference determinants of Valsa canker pathogens revealed by comparative genomics.</title>
        <authorList>
            <person name="Yin Z."/>
            <person name="Huang L."/>
        </authorList>
    </citation>
    <scope>NUCLEOTIDE SEQUENCE [LARGE SCALE GENOMIC DNA]</scope>
    <source>
        <strain evidence="2 3">SXYLt</strain>
    </source>
</reference>